<dbReference type="Pfam" id="PF01467">
    <property type="entry name" value="CTP_transf_like"/>
    <property type="match status" value="1"/>
</dbReference>
<keyword evidence="4 10" id="KW-0808">Transferase</keyword>
<keyword evidence="6 10" id="KW-0547">Nucleotide-binding</keyword>
<dbReference type="NCBIfam" id="TIGR00125">
    <property type="entry name" value="cyt_tran_rel"/>
    <property type="match status" value="1"/>
</dbReference>
<dbReference type="AlphaFoldDB" id="A0A133KDC8"/>
<keyword evidence="5 10" id="KW-0548">Nucleotidyltransferase</keyword>
<evidence type="ECO:0000256" key="8">
    <source>
        <dbReference type="ARBA" id="ARBA00023027"/>
    </source>
</evidence>
<evidence type="ECO:0000256" key="7">
    <source>
        <dbReference type="ARBA" id="ARBA00022840"/>
    </source>
</evidence>
<dbReference type="Proteomes" id="UP000070383">
    <property type="component" value="Unassembled WGS sequence"/>
</dbReference>
<dbReference type="STRING" id="33036.HMPREF3200_01317"/>
<dbReference type="InterPro" id="IPR005248">
    <property type="entry name" value="NadD/NMNAT"/>
</dbReference>
<evidence type="ECO:0000256" key="4">
    <source>
        <dbReference type="ARBA" id="ARBA00022679"/>
    </source>
</evidence>
<dbReference type="RefSeq" id="WP_004835993.1">
    <property type="nucleotide sequence ID" value="NZ_CAMPNK010000004.1"/>
</dbReference>
<accession>A0A133KDC8</accession>
<dbReference type="EC" id="2.7.7.18" evidence="10"/>
<sequence length="198" mass="23163">MRIGLYGGTFDPIHTGHLIVIENAINFMKLDKVIILPSSNPPHKKNKKKTDTNIRVEMVSEAIKDNDKIVLSTFESTDDTIRYTHETIRYFKEKFNKDDVFYIMGEDSFLTIDTWKNYKDILGEKIIVFTRSNIDKDSELVRKVDEIRKDNPNIFLINNLNINISSTLIRQLVKDRLSIKYLVSDNVKYIIEKRGLYV</sequence>
<dbReference type="EMBL" id="LRPM01000048">
    <property type="protein sequence ID" value="KWZ77497.1"/>
    <property type="molecule type" value="Genomic_DNA"/>
</dbReference>
<keyword evidence="8 10" id="KW-0520">NAD</keyword>
<dbReference type="Gene3D" id="3.40.50.620">
    <property type="entry name" value="HUPs"/>
    <property type="match status" value="1"/>
</dbReference>
<evidence type="ECO:0000313" key="12">
    <source>
        <dbReference type="EMBL" id="KWZ77497.1"/>
    </source>
</evidence>
<reference evidence="13" key="1">
    <citation type="submission" date="2016-01" db="EMBL/GenBank/DDBJ databases">
        <authorList>
            <person name="Mitreva M."/>
            <person name="Pepin K.H."/>
            <person name="Mihindukulasuriya K.A."/>
            <person name="Fulton R."/>
            <person name="Fronick C."/>
            <person name="O'Laughlin M."/>
            <person name="Miner T."/>
            <person name="Herter B."/>
            <person name="Rosa B.A."/>
            <person name="Cordes M."/>
            <person name="Tomlinson C."/>
            <person name="Wollam A."/>
            <person name="Palsikar V.B."/>
            <person name="Mardis E.R."/>
            <person name="Wilson R.K."/>
        </authorList>
    </citation>
    <scope>NUCLEOTIDE SEQUENCE [LARGE SCALE GENOMIC DNA]</scope>
    <source>
        <strain evidence="13">MJR8151</strain>
    </source>
</reference>
<keyword evidence="13" id="KW-1185">Reference proteome</keyword>
<dbReference type="NCBIfam" id="TIGR00482">
    <property type="entry name" value="nicotinate (nicotinamide) nucleotide adenylyltransferase"/>
    <property type="match status" value="1"/>
</dbReference>
<dbReference type="NCBIfam" id="NF000840">
    <property type="entry name" value="PRK00071.1-3"/>
    <property type="match status" value="1"/>
</dbReference>
<dbReference type="PANTHER" id="PTHR39321">
    <property type="entry name" value="NICOTINATE-NUCLEOTIDE ADENYLYLTRANSFERASE-RELATED"/>
    <property type="match status" value="1"/>
</dbReference>
<comment type="function">
    <text evidence="1 10">Catalyzes the reversible adenylation of nicotinate mononucleotide (NaMN) to nicotinic acid adenine dinucleotide (NaAD).</text>
</comment>
<comment type="pathway">
    <text evidence="2 10">Cofactor biosynthesis; NAD(+) biosynthesis; deamido-NAD(+) from nicotinate D-ribonucleotide: step 1/1.</text>
</comment>
<evidence type="ECO:0000313" key="13">
    <source>
        <dbReference type="Proteomes" id="UP000070383"/>
    </source>
</evidence>
<keyword evidence="3 10" id="KW-0662">Pyridine nucleotide biosynthesis</keyword>
<name>A0A133KDC8_9FIRM</name>
<evidence type="ECO:0000256" key="3">
    <source>
        <dbReference type="ARBA" id="ARBA00022642"/>
    </source>
</evidence>
<dbReference type="HAMAP" id="MF_00244">
    <property type="entry name" value="NaMN_adenylyltr"/>
    <property type="match status" value="1"/>
</dbReference>
<comment type="caution">
    <text evidence="12">The sequence shown here is derived from an EMBL/GenBank/DDBJ whole genome shotgun (WGS) entry which is preliminary data.</text>
</comment>
<dbReference type="PATRIC" id="fig|33036.3.peg.1305"/>
<dbReference type="GO" id="GO:0005524">
    <property type="term" value="F:ATP binding"/>
    <property type="evidence" value="ECO:0007669"/>
    <property type="project" value="UniProtKB-KW"/>
</dbReference>
<evidence type="ECO:0000256" key="6">
    <source>
        <dbReference type="ARBA" id="ARBA00022741"/>
    </source>
</evidence>
<proteinExistence type="inferred from homology"/>
<dbReference type="SUPFAM" id="SSF52374">
    <property type="entry name" value="Nucleotidylyl transferase"/>
    <property type="match status" value="1"/>
</dbReference>
<gene>
    <name evidence="10" type="primary">nadD</name>
    <name evidence="12" type="ORF">HMPREF3200_01317</name>
</gene>
<dbReference type="PANTHER" id="PTHR39321:SF3">
    <property type="entry name" value="PHOSPHOPANTETHEINE ADENYLYLTRANSFERASE"/>
    <property type="match status" value="1"/>
</dbReference>
<dbReference type="OrthoDB" id="5295945at2"/>
<dbReference type="UniPathway" id="UPA00253">
    <property type="reaction ID" value="UER00332"/>
</dbReference>
<evidence type="ECO:0000256" key="10">
    <source>
        <dbReference type="HAMAP-Rule" id="MF_00244"/>
    </source>
</evidence>
<dbReference type="GO" id="GO:0004515">
    <property type="term" value="F:nicotinate-nucleotide adenylyltransferase activity"/>
    <property type="evidence" value="ECO:0007669"/>
    <property type="project" value="UniProtKB-UniRule"/>
</dbReference>
<protein>
    <recommendedName>
        <fullName evidence="10">Probable nicotinate-nucleotide adenylyltransferase</fullName>
        <ecNumber evidence="10">2.7.7.18</ecNumber>
    </recommendedName>
    <alternativeName>
        <fullName evidence="10">Deamido-NAD(+) diphosphorylase</fullName>
    </alternativeName>
    <alternativeName>
        <fullName evidence="10">Deamido-NAD(+) pyrophosphorylase</fullName>
    </alternativeName>
    <alternativeName>
        <fullName evidence="10">Nicotinate mononucleotide adenylyltransferase</fullName>
        <shortName evidence="10">NaMN adenylyltransferase</shortName>
    </alternativeName>
</protein>
<comment type="similarity">
    <text evidence="10">Belongs to the NadD family.</text>
</comment>
<evidence type="ECO:0000256" key="1">
    <source>
        <dbReference type="ARBA" id="ARBA00002324"/>
    </source>
</evidence>
<dbReference type="InterPro" id="IPR004821">
    <property type="entry name" value="Cyt_trans-like"/>
</dbReference>
<dbReference type="InterPro" id="IPR014729">
    <property type="entry name" value="Rossmann-like_a/b/a_fold"/>
</dbReference>
<evidence type="ECO:0000259" key="11">
    <source>
        <dbReference type="Pfam" id="PF01467"/>
    </source>
</evidence>
<feature type="domain" description="Cytidyltransferase-like" evidence="11">
    <location>
        <begin position="5"/>
        <end position="171"/>
    </location>
</feature>
<evidence type="ECO:0000256" key="9">
    <source>
        <dbReference type="ARBA" id="ARBA00048721"/>
    </source>
</evidence>
<evidence type="ECO:0000256" key="5">
    <source>
        <dbReference type="ARBA" id="ARBA00022695"/>
    </source>
</evidence>
<evidence type="ECO:0000256" key="2">
    <source>
        <dbReference type="ARBA" id="ARBA00005019"/>
    </source>
</evidence>
<organism evidence="12 13">
    <name type="scientific">Anaerococcus tetradius</name>
    <dbReference type="NCBI Taxonomy" id="33036"/>
    <lineage>
        <taxon>Bacteria</taxon>
        <taxon>Bacillati</taxon>
        <taxon>Bacillota</taxon>
        <taxon>Tissierellia</taxon>
        <taxon>Tissierellales</taxon>
        <taxon>Peptoniphilaceae</taxon>
        <taxon>Anaerococcus</taxon>
    </lineage>
</organism>
<dbReference type="GO" id="GO:0009435">
    <property type="term" value="P:NAD+ biosynthetic process"/>
    <property type="evidence" value="ECO:0007669"/>
    <property type="project" value="UniProtKB-UniRule"/>
</dbReference>
<comment type="catalytic activity">
    <reaction evidence="9 10">
        <text>nicotinate beta-D-ribonucleotide + ATP + H(+) = deamido-NAD(+) + diphosphate</text>
        <dbReference type="Rhea" id="RHEA:22860"/>
        <dbReference type="ChEBI" id="CHEBI:15378"/>
        <dbReference type="ChEBI" id="CHEBI:30616"/>
        <dbReference type="ChEBI" id="CHEBI:33019"/>
        <dbReference type="ChEBI" id="CHEBI:57502"/>
        <dbReference type="ChEBI" id="CHEBI:58437"/>
        <dbReference type="EC" id="2.7.7.18"/>
    </reaction>
</comment>
<dbReference type="CDD" id="cd02165">
    <property type="entry name" value="NMNAT"/>
    <property type="match status" value="1"/>
</dbReference>
<keyword evidence="7 10" id="KW-0067">ATP-binding</keyword>